<protein>
    <submittedName>
        <fullName evidence="2">Uncharacterized protein YjbI with pentapeptide repeats</fullName>
    </submittedName>
</protein>
<dbReference type="AlphaFoldDB" id="A0A841D8K6"/>
<evidence type="ECO:0000256" key="1">
    <source>
        <dbReference type="SAM" id="MobiDB-lite"/>
    </source>
</evidence>
<dbReference type="EMBL" id="JACHJJ010000019">
    <property type="protein sequence ID" value="MBB5965819.1"/>
    <property type="molecule type" value="Genomic_DNA"/>
</dbReference>
<gene>
    <name evidence="2" type="ORF">FHS22_005109</name>
</gene>
<dbReference type="RefSeq" id="WP_184945506.1">
    <property type="nucleotide sequence ID" value="NZ_BAAAWZ010000001.1"/>
</dbReference>
<feature type="region of interest" description="Disordered" evidence="1">
    <location>
        <begin position="1"/>
        <end position="39"/>
    </location>
</feature>
<organism evidence="2 3">
    <name type="scientific">Planomonospora venezuelensis</name>
    <dbReference type="NCBI Taxonomy" id="1999"/>
    <lineage>
        <taxon>Bacteria</taxon>
        <taxon>Bacillati</taxon>
        <taxon>Actinomycetota</taxon>
        <taxon>Actinomycetes</taxon>
        <taxon>Streptosporangiales</taxon>
        <taxon>Streptosporangiaceae</taxon>
        <taxon>Planomonospora</taxon>
    </lineage>
</organism>
<keyword evidence="3" id="KW-1185">Reference proteome</keyword>
<dbReference type="InterPro" id="IPR052949">
    <property type="entry name" value="PA_immunity-related"/>
</dbReference>
<dbReference type="Proteomes" id="UP000562352">
    <property type="component" value="Unassembled WGS sequence"/>
</dbReference>
<accession>A0A841D8K6</accession>
<evidence type="ECO:0000313" key="3">
    <source>
        <dbReference type="Proteomes" id="UP000562352"/>
    </source>
</evidence>
<comment type="caution">
    <text evidence="2">The sequence shown here is derived from an EMBL/GenBank/DDBJ whole genome shotgun (WGS) entry which is preliminary data.</text>
</comment>
<dbReference type="InterPro" id="IPR001646">
    <property type="entry name" value="5peptide_repeat"/>
</dbReference>
<reference evidence="2 3" key="1">
    <citation type="submission" date="2020-08" db="EMBL/GenBank/DDBJ databases">
        <title>Genomic Encyclopedia of Type Strains, Phase III (KMG-III): the genomes of soil and plant-associated and newly described type strains.</title>
        <authorList>
            <person name="Whitman W."/>
        </authorList>
    </citation>
    <scope>NUCLEOTIDE SEQUENCE [LARGE SCALE GENOMIC DNA]</scope>
    <source>
        <strain evidence="2 3">CECT 3303</strain>
    </source>
</reference>
<name>A0A841D8K6_PLAVE</name>
<dbReference type="SUPFAM" id="SSF141571">
    <property type="entry name" value="Pentapeptide repeat-like"/>
    <property type="match status" value="1"/>
</dbReference>
<dbReference type="PANTHER" id="PTHR42999">
    <property type="entry name" value="ANTIBIOTIC RESISTANCE PROTEIN MCBG"/>
    <property type="match status" value="1"/>
</dbReference>
<proteinExistence type="predicted"/>
<evidence type="ECO:0000313" key="2">
    <source>
        <dbReference type="EMBL" id="MBB5965819.1"/>
    </source>
</evidence>
<dbReference type="Pfam" id="PF13599">
    <property type="entry name" value="Pentapeptide_4"/>
    <property type="match status" value="2"/>
</dbReference>
<dbReference type="Gene3D" id="2.160.20.80">
    <property type="entry name" value="E3 ubiquitin-protein ligase SopA"/>
    <property type="match status" value="1"/>
</dbReference>
<sequence length="227" mass="24812">MPPRAPRVQSPRVKEPVAPKLPSSLSAARAPEHDLDDDGTYRSLEFRGLDMSSRQAEAADFEGCRFTDTGLSGTELHRAGFSDVELERCDLSNMVARTSAMHRARVSASRLTGMSWSGCALRDVLFDGCRADLAGFRFSTFKDVVFRDCVMPEADFQNADLRGVRFERCDLTGARFSSARMEGARFADCTLLRINGVTGLRGAIVKSRDAQGLVYSLAGAMGITVED</sequence>
<dbReference type="PANTHER" id="PTHR42999:SF1">
    <property type="entry name" value="PENTAPEPTIDE REPEAT-CONTAINING PROTEIN"/>
    <property type="match status" value="1"/>
</dbReference>